<accession>A0A0D6PDB1</accession>
<feature type="region of interest" description="Disordered" evidence="1">
    <location>
        <begin position="43"/>
        <end position="70"/>
    </location>
</feature>
<dbReference type="Proteomes" id="UP000032668">
    <property type="component" value="Unassembled WGS sequence"/>
</dbReference>
<protein>
    <recommendedName>
        <fullName evidence="5">DUF3035 domain-containing protein</fullName>
    </recommendedName>
</protein>
<dbReference type="RefSeq" id="WP_048878183.1">
    <property type="nucleotide sequence ID" value="NZ_BANC01000028.1"/>
</dbReference>
<feature type="compositionally biased region" description="Low complexity" evidence="1">
    <location>
        <begin position="43"/>
        <end position="58"/>
    </location>
</feature>
<gene>
    <name evidence="3" type="ORF">Aam_028_004</name>
</gene>
<proteinExistence type="predicted"/>
<name>A0A0D6PDB1_9PROT</name>
<dbReference type="InterPro" id="IPR021395">
    <property type="entry name" value="DUF3035"/>
</dbReference>
<evidence type="ECO:0000313" key="3">
    <source>
        <dbReference type="EMBL" id="GAN79740.1"/>
    </source>
</evidence>
<evidence type="ECO:0000313" key="4">
    <source>
        <dbReference type="Proteomes" id="UP000032668"/>
    </source>
</evidence>
<comment type="caution">
    <text evidence="3">The sequence shown here is derived from an EMBL/GenBank/DDBJ whole genome shotgun (WGS) entry which is preliminary data.</text>
</comment>
<keyword evidence="4" id="KW-1185">Reference proteome</keyword>
<sequence length="186" mass="19061">MITRRAIAVPSTIVLALALAGCSSGMKKTFGLEANPPNAYEVGSLPPLSLPPELGQLPAPNPGQPPTQEVSAAQEGANVIAPANALPTAPPSMSTADNAFLNQAGPAPQGNIRAQVNQNAAVSSRSSSFVNSLMDDNSNAPTVVNASAEQRRLQENAALGKPATAGATPQETSAPPSLWDRFLNIF</sequence>
<keyword evidence="2" id="KW-0732">Signal</keyword>
<feature type="chain" id="PRO_5010266792" description="DUF3035 domain-containing protein" evidence="2">
    <location>
        <begin position="21"/>
        <end position="186"/>
    </location>
</feature>
<evidence type="ECO:0008006" key="5">
    <source>
        <dbReference type="Google" id="ProtNLM"/>
    </source>
</evidence>
<evidence type="ECO:0000256" key="1">
    <source>
        <dbReference type="SAM" id="MobiDB-lite"/>
    </source>
</evidence>
<evidence type="ECO:0000256" key="2">
    <source>
        <dbReference type="SAM" id="SignalP"/>
    </source>
</evidence>
<dbReference type="OrthoDB" id="8478256at2"/>
<dbReference type="PROSITE" id="PS51257">
    <property type="entry name" value="PROKAR_LIPOPROTEIN"/>
    <property type="match status" value="1"/>
</dbReference>
<dbReference type="STRING" id="1120923.SAMN02746095_01128"/>
<feature type="signal peptide" evidence="2">
    <location>
        <begin position="1"/>
        <end position="20"/>
    </location>
</feature>
<organism evidence="3 4">
    <name type="scientific">Acidocella aminolytica 101 = DSM 11237</name>
    <dbReference type="NCBI Taxonomy" id="1120923"/>
    <lineage>
        <taxon>Bacteria</taxon>
        <taxon>Pseudomonadati</taxon>
        <taxon>Pseudomonadota</taxon>
        <taxon>Alphaproteobacteria</taxon>
        <taxon>Acetobacterales</taxon>
        <taxon>Acidocellaceae</taxon>
        <taxon>Acidocella</taxon>
    </lineage>
</organism>
<dbReference type="Pfam" id="PF11233">
    <property type="entry name" value="DUF3035"/>
    <property type="match status" value="1"/>
</dbReference>
<reference evidence="3 4" key="1">
    <citation type="submission" date="2012-11" db="EMBL/GenBank/DDBJ databases">
        <title>Whole genome sequence of Acidocella aminolytica 101 = DSM 11237.</title>
        <authorList>
            <person name="Azuma Y."/>
            <person name="Higashiura N."/>
            <person name="Hirakawa H."/>
            <person name="Matsushita K."/>
        </authorList>
    </citation>
    <scope>NUCLEOTIDE SEQUENCE [LARGE SCALE GENOMIC DNA]</scope>
    <source>
        <strain evidence="4">101 / DSM 11237</strain>
    </source>
</reference>
<dbReference type="EMBL" id="BANC01000028">
    <property type="protein sequence ID" value="GAN79740.1"/>
    <property type="molecule type" value="Genomic_DNA"/>
</dbReference>
<dbReference type="AlphaFoldDB" id="A0A0D6PDB1"/>